<keyword evidence="2" id="KW-0812">Transmembrane</keyword>
<keyword evidence="2" id="KW-1133">Transmembrane helix</keyword>
<dbReference type="InterPro" id="IPR013094">
    <property type="entry name" value="AB_hydrolase_3"/>
</dbReference>
<evidence type="ECO:0000313" key="4">
    <source>
        <dbReference type="EMBL" id="KAJ7665707.1"/>
    </source>
</evidence>
<evidence type="ECO:0000256" key="1">
    <source>
        <dbReference type="ARBA" id="ARBA00022801"/>
    </source>
</evidence>
<dbReference type="PANTHER" id="PTHR48081:SF8">
    <property type="entry name" value="ALPHA_BETA HYDROLASE FOLD-3 DOMAIN-CONTAINING PROTEIN-RELATED"/>
    <property type="match status" value="1"/>
</dbReference>
<dbReference type="Pfam" id="PF07859">
    <property type="entry name" value="Abhydrolase_3"/>
    <property type="match status" value="1"/>
</dbReference>
<dbReference type="SUPFAM" id="SSF53474">
    <property type="entry name" value="alpha/beta-Hydrolases"/>
    <property type="match status" value="1"/>
</dbReference>
<evidence type="ECO:0000313" key="5">
    <source>
        <dbReference type="Proteomes" id="UP001221757"/>
    </source>
</evidence>
<name>A0AAD7CVE9_MYCRO</name>
<dbReference type="AlphaFoldDB" id="A0AAD7CVE9"/>
<keyword evidence="2" id="KW-0472">Membrane</keyword>
<dbReference type="InterPro" id="IPR029058">
    <property type="entry name" value="AB_hydrolase_fold"/>
</dbReference>
<protein>
    <submittedName>
        <fullName evidence="4">Alpha/beta-hydrolase</fullName>
    </submittedName>
</protein>
<evidence type="ECO:0000256" key="2">
    <source>
        <dbReference type="SAM" id="Phobius"/>
    </source>
</evidence>
<feature type="domain" description="Alpha/beta hydrolase fold-3" evidence="3">
    <location>
        <begin position="139"/>
        <end position="371"/>
    </location>
</feature>
<proteinExistence type="predicted"/>
<dbReference type="Gene3D" id="3.40.50.1820">
    <property type="entry name" value="alpha/beta hydrolase"/>
    <property type="match status" value="1"/>
</dbReference>
<keyword evidence="5" id="KW-1185">Reference proteome</keyword>
<reference evidence="4" key="1">
    <citation type="submission" date="2023-03" db="EMBL/GenBank/DDBJ databases">
        <title>Massive genome expansion in bonnet fungi (Mycena s.s.) driven by repeated elements and novel gene families across ecological guilds.</title>
        <authorList>
            <consortium name="Lawrence Berkeley National Laboratory"/>
            <person name="Harder C.B."/>
            <person name="Miyauchi S."/>
            <person name="Viragh M."/>
            <person name="Kuo A."/>
            <person name="Thoen E."/>
            <person name="Andreopoulos B."/>
            <person name="Lu D."/>
            <person name="Skrede I."/>
            <person name="Drula E."/>
            <person name="Henrissat B."/>
            <person name="Morin E."/>
            <person name="Kohler A."/>
            <person name="Barry K."/>
            <person name="LaButti K."/>
            <person name="Morin E."/>
            <person name="Salamov A."/>
            <person name="Lipzen A."/>
            <person name="Mereny Z."/>
            <person name="Hegedus B."/>
            <person name="Baldrian P."/>
            <person name="Stursova M."/>
            <person name="Weitz H."/>
            <person name="Taylor A."/>
            <person name="Grigoriev I.V."/>
            <person name="Nagy L.G."/>
            <person name="Martin F."/>
            <person name="Kauserud H."/>
        </authorList>
    </citation>
    <scope>NUCLEOTIDE SEQUENCE</scope>
    <source>
        <strain evidence="4">CBHHK067</strain>
    </source>
</reference>
<dbReference type="Proteomes" id="UP001221757">
    <property type="component" value="Unassembled WGS sequence"/>
</dbReference>
<organism evidence="4 5">
    <name type="scientific">Mycena rosella</name>
    <name type="common">Pink bonnet</name>
    <name type="synonym">Agaricus rosellus</name>
    <dbReference type="NCBI Taxonomy" id="1033263"/>
    <lineage>
        <taxon>Eukaryota</taxon>
        <taxon>Fungi</taxon>
        <taxon>Dikarya</taxon>
        <taxon>Basidiomycota</taxon>
        <taxon>Agaricomycotina</taxon>
        <taxon>Agaricomycetes</taxon>
        <taxon>Agaricomycetidae</taxon>
        <taxon>Agaricales</taxon>
        <taxon>Marasmiineae</taxon>
        <taxon>Mycenaceae</taxon>
        <taxon>Mycena</taxon>
    </lineage>
</organism>
<dbReference type="PANTHER" id="PTHR48081">
    <property type="entry name" value="AB HYDROLASE SUPERFAMILY PROTEIN C4A8.06C"/>
    <property type="match status" value="1"/>
</dbReference>
<evidence type="ECO:0000259" key="3">
    <source>
        <dbReference type="Pfam" id="PF07859"/>
    </source>
</evidence>
<feature type="transmembrane region" description="Helical" evidence="2">
    <location>
        <begin position="12"/>
        <end position="31"/>
    </location>
</feature>
<dbReference type="InterPro" id="IPR050300">
    <property type="entry name" value="GDXG_lipolytic_enzyme"/>
</dbReference>
<accession>A0AAD7CVE9</accession>
<dbReference type="EMBL" id="JARKIE010000213">
    <property type="protein sequence ID" value="KAJ7665707.1"/>
    <property type="molecule type" value="Genomic_DNA"/>
</dbReference>
<keyword evidence="1" id="KW-0378">Hydrolase</keyword>
<sequence length="395" mass="42964">MAFRFRQQPQKTLYLLVGAIYLLLRVPVWVVRNLVPSWRPRPKWSLGRTVFLELVNAATALLLETSLPAPESLEKLAASADKTGFVWVEPAPHLVLGDIQRFAELNGVSSARAGGCWYGPRGSDNSVGQKASPGEKVLYHMHGGGFVMGSASPSFSPSASMFKGLLEHTPQISRIFAVEYRLAAGPPLEIMNPFPAALIDVIAGYRYLVEEVGVDPANIIIGGDSAGGILAYQLARHLTTIDASILPNAGALLLLSPSADSGLRPNPGSMLDNKRSDYVRSWFDARYSVNSLLGSLPADELDKPWLSPGSTVFTDADIRGMFKAFPPTFILAGEAEMSRDCMRVLRDRMQIDMGPDGVTYVEIANAPHDFLGMSILEPERTEALVEIAKWARGLN</sequence>
<dbReference type="GO" id="GO:0016787">
    <property type="term" value="F:hydrolase activity"/>
    <property type="evidence" value="ECO:0007669"/>
    <property type="project" value="UniProtKB-KW"/>
</dbReference>
<gene>
    <name evidence="4" type="ORF">B0H17DRAFT_1090330</name>
</gene>
<comment type="caution">
    <text evidence="4">The sequence shown here is derived from an EMBL/GenBank/DDBJ whole genome shotgun (WGS) entry which is preliminary data.</text>
</comment>